<dbReference type="RefSeq" id="WP_062647756.1">
    <property type="nucleotide sequence ID" value="NZ_JBJXVJ010000001.1"/>
</dbReference>
<reference evidence="2 4" key="4">
    <citation type="submission" date="2024-12" db="EMBL/GenBank/DDBJ databases">
        <title>Draft genome sequence of Chryseobacterium kwangjuense AG447.</title>
        <authorList>
            <person name="Cheptsov V.S."/>
            <person name="Belov A."/>
            <person name="Zavarzina A.G."/>
        </authorList>
    </citation>
    <scope>NUCLEOTIDE SEQUENCE [LARGE SCALE GENOMIC DNA]</scope>
    <source>
        <strain evidence="2 4">AG447</strain>
    </source>
</reference>
<organism evidence="1 3">
    <name type="scientific">Chryseobacterium kwangjuense</name>
    <dbReference type="NCBI Taxonomy" id="267125"/>
    <lineage>
        <taxon>Bacteria</taxon>
        <taxon>Pseudomonadati</taxon>
        <taxon>Bacteroidota</taxon>
        <taxon>Flavobacteriia</taxon>
        <taxon>Flavobacteriales</taxon>
        <taxon>Weeksellaceae</taxon>
        <taxon>Chryseobacterium group</taxon>
        <taxon>Chryseobacterium</taxon>
    </lineage>
</organism>
<dbReference type="OrthoDB" id="2987994at2"/>
<protein>
    <submittedName>
        <fullName evidence="1">Uncharacterized protein</fullName>
    </submittedName>
</protein>
<comment type="caution">
    <text evidence="1">The sequence shown here is derived from an EMBL/GenBank/DDBJ whole genome shotgun (WGS) entry which is preliminary data.</text>
</comment>
<keyword evidence="4" id="KW-1185">Reference proteome</keyword>
<dbReference type="Proteomes" id="UP001634154">
    <property type="component" value="Unassembled WGS sequence"/>
</dbReference>
<dbReference type="EMBL" id="JBJXVJ010000001">
    <property type="protein sequence ID" value="MFN1215960.1"/>
    <property type="molecule type" value="Genomic_DNA"/>
</dbReference>
<sequence length="231" mass="26846">MKKKLFIISAIYYCFYCTGQEIKIPDHFSEHSIPKVESKEWFILNNSKDAYAVKKDNDRLIVEKASYYKTNSELEIEGGKLIGENKGEFGGTLYFQPKGDKEKIEIKFGNVVDIFKFQNKIYFTEGFGIWGSLYELKKDSVFTYEKIESFGDALEALTIFNDTIYIVADHSFYKVVNQNAILIFRKQFWEGLYPNSVVVFDDENVFIGMRSGIAKLNFVKNTVNFYREKGL</sequence>
<evidence type="ECO:0000313" key="2">
    <source>
        <dbReference type="EMBL" id="MFN1215960.1"/>
    </source>
</evidence>
<name>A0A135WIG3_9FLAO</name>
<dbReference type="EMBL" id="LPUR01000001">
    <property type="protein sequence ID" value="KXH84699.1"/>
    <property type="molecule type" value="Genomic_DNA"/>
</dbReference>
<reference evidence="1 3" key="3">
    <citation type="journal article" date="2016" name="Genome Announc.">
        <title>Draft Genome Sequence of a Biocontrol Rhizobacterium, Chryseobacterium kwangjuense Strain KJ1R5, Isolated from Pepper (Capsicum annuum).</title>
        <authorList>
            <person name="Jeong J.J."/>
            <person name="Park H."/>
            <person name="Park B.H."/>
            <person name="Mannaa M."/>
            <person name="Sang M.K."/>
            <person name="Choi I.G."/>
            <person name="Kim K.D."/>
        </authorList>
    </citation>
    <scope>NUCLEOTIDE SEQUENCE [LARGE SCALE GENOMIC DNA]</scope>
    <source>
        <strain evidence="1 3">KJ1R5</strain>
    </source>
</reference>
<gene>
    <name evidence="2" type="ORF">ACKW6Q_03135</name>
    <name evidence="1" type="ORF">AU378_02755</name>
</gene>
<reference evidence="3" key="1">
    <citation type="submission" date="2015-12" db="EMBL/GenBank/DDBJ databases">
        <title>Genome sequence of a biocontrol rhizobacterium Chryseobacterium kwangjuense strain KJ1R5 isolated from pepper (Capsicum annuum L.).</title>
        <authorList>
            <person name="Jeong J.-J."/>
            <person name="Park H."/>
            <person name="Mannaa M."/>
            <person name="Sang M.K."/>
            <person name="Choi I.-G."/>
            <person name="Kim K.D."/>
        </authorList>
    </citation>
    <scope>NUCLEOTIDE SEQUENCE [LARGE SCALE GENOMIC DNA]</scope>
    <source>
        <strain evidence="3">KJ1R5</strain>
    </source>
</reference>
<evidence type="ECO:0000313" key="3">
    <source>
        <dbReference type="Proteomes" id="UP000070513"/>
    </source>
</evidence>
<evidence type="ECO:0000313" key="4">
    <source>
        <dbReference type="Proteomes" id="UP001634154"/>
    </source>
</evidence>
<dbReference type="AlphaFoldDB" id="A0A135WIG3"/>
<reference evidence="1" key="2">
    <citation type="submission" date="2015-12" db="EMBL/GenBank/DDBJ databases">
        <authorList>
            <person name="Shamseldin A."/>
            <person name="Moawad H."/>
            <person name="Abd El-Rahim W.M."/>
            <person name="Sadowsky M.J."/>
        </authorList>
    </citation>
    <scope>NUCLEOTIDE SEQUENCE</scope>
    <source>
        <strain evidence="1">KJ1R5</strain>
    </source>
</reference>
<accession>A0A135WIG3</accession>
<dbReference type="Proteomes" id="UP000070513">
    <property type="component" value="Unassembled WGS sequence"/>
</dbReference>
<proteinExistence type="predicted"/>
<evidence type="ECO:0000313" key="1">
    <source>
        <dbReference type="EMBL" id="KXH84699.1"/>
    </source>
</evidence>